<dbReference type="InterPro" id="IPR036890">
    <property type="entry name" value="HATPase_C_sf"/>
</dbReference>
<dbReference type="CDD" id="cd00075">
    <property type="entry name" value="HATPase"/>
    <property type="match status" value="1"/>
</dbReference>
<keyword evidence="9 10" id="KW-0472">Membrane</keyword>
<dbReference type="OrthoDB" id="8554694at2"/>
<dbReference type="GO" id="GO:0005886">
    <property type="term" value="C:plasma membrane"/>
    <property type="evidence" value="ECO:0007669"/>
    <property type="project" value="TreeGrafter"/>
</dbReference>
<evidence type="ECO:0000256" key="2">
    <source>
        <dbReference type="ARBA" id="ARBA00004370"/>
    </source>
</evidence>
<evidence type="ECO:0000313" key="13">
    <source>
        <dbReference type="Proteomes" id="UP000023268"/>
    </source>
</evidence>
<dbReference type="SMART" id="SM00387">
    <property type="entry name" value="HATPase_c"/>
    <property type="match status" value="1"/>
</dbReference>
<dbReference type="Pfam" id="PF00512">
    <property type="entry name" value="HisKA"/>
    <property type="match status" value="1"/>
</dbReference>
<dbReference type="Pfam" id="PF02518">
    <property type="entry name" value="HATPase_c"/>
    <property type="match status" value="1"/>
</dbReference>
<evidence type="ECO:0000256" key="10">
    <source>
        <dbReference type="SAM" id="Phobius"/>
    </source>
</evidence>
<comment type="subcellular location">
    <subcellularLocation>
        <location evidence="2">Membrane</location>
    </subcellularLocation>
</comment>
<dbReference type="AlphaFoldDB" id="A0A016XFE1"/>
<feature type="domain" description="Histidine kinase" evidence="11">
    <location>
        <begin position="245"/>
        <end position="469"/>
    </location>
</feature>
<dbReference type="PANTHER" id="PTHR45436:SF1">
    <property type="entry name" value="SENSOR PROTEIN QSEC"/>
    <property type="match status" value="1"/>
</dbReference>
<name>A0A016XFE1_9BURK</name>
<keyword evidence="5" id="KW-0808">Transferase</keyword>
<dbReference type="InterPro" id="IPR036097">
    <property type="entry name" value="HisK_dim/P_sf"/>
</dbReference>
<dbReference type="PANTHER" id="PTHR45436">
    <property type="entry name" value="SENSOR HISTIDINE KINASE YKOH"/>
    <property type="match status" value="1"/>
</dbReference>
<dbReference type="CDD" id="cd00082">
    <property type="entry name" value="HisKA"/>
    <property type="match status" value="1"/>
</dbReference>
<dbReference type="PROSITE" id="PS50109">
    <property type="entry name" value="HIS_KIN"/>
    <property type="match status" value="1"/>
</dbReference>
<evidence type="ECO:0000256" key="3">
    <source>
        <dbReference type="ARBA" id="ARBA00012438"/>
    </source>
</evidence>
<protein>
    <recommendedName>
        <fullName evidence="3">histidine kinase</fullName>
        <ecNumber evidence="3">2.7.13.3</ecNumber>
    </recommendedName>
</protein>
<evidence type="ECO:0000256" key="9">
    <source>
        <dbReference type="ARBA" id="ARBA00023136"/>
    </source>
</evidence>
<dbReference type="SUPFAM" id="SSF55874">
    <property type="entry name" value="ATPase domain of HSP90 chaperone/DNA topoisomerase II/histidine kinase"/>
    <property type="match status" value="1"/>
</dbReference>
<keyword evidence="6 10" id="KW-0812">Transmembrane</keyword>
<dbReference type="InterPro" id="IPR004358">
    <property type="entry name" value="Sig_transdc_His_kin-like_C"/>
</dbReference>
<evidence type="ECO:0000313" key="12">
    <source>
        <dbReference type="EMBL" id="EYC50292.1"/>
    </source>
</evidence>
<accession>A0A016XFE1</accession>
<dbReference type="SMART" id="SM00388">
    <property type="entry name" value="HisKA"/>
    <property type="match status" value="1"/>
</dbReference>
<dbReference type="EC" id="2.7.13.3" evidence="3"/>
<dbReference type="InterPro" id="IPR003594">
    <property type="entry name" value="HATPase_dom"/>
</dbReference>
<dbReference type="Gene3D" id="1.10.287.130">
    <property type="match status" value="1"/>
</dbReference>
<evidence type="ECO:0000256" key="1">
    <source>
        <dbReference type="ARBA" id="ARBA00000085"/>
    </source>
</evidence>
<sequence length="476" mass="51977">MKSIPSLRRQLLAWLLLPQLVLWLVGGALTYRIALISAEKALDQSLLQSVRSLARQVKPIGSGLLVDFPRAAQAIIEEEPEDRVNYMVSSPPGRFLIGNLSFAEPPLPLRPGTPAVYRTEQNGRTMRAVVLDLPYGEGDAQLLRVQLAKSYVARDRIARELIADLLAPLLVLGLLLSLLVHAGIKRGMQPLTRLEIQLQQRSPQDLTPLELTTAPREVHTLLIAINRLLASVARNMVQEKRFINDAAHQLRTPLAGLISQTELALEEESPELIKVRLQKVHAGAQRSAHLLNQLLMLARSGAEVPMQPLDLAQLARAVAREFSPRAVSLGVDLGYEGPEQAWVWVLGSELLLREALGNLIDNALRYGRQEGAGHGESTVTIAVLEHGPRIELRVEDNGPGLDAALRDQAFERFWRGSNLPGGCGLGLSIVQEIARRHGGEALIEAAQPPSKANPGGSGLRVRLLLPRLADASEARA</sequence>
<evidence type="ECO:0000256" key="6">
    <source>
        <dbReference type="ARBA" id="ARBA00022692"/>
    </source>
</evidence>
<dbReference type="InterPro" id="IPR005467">
    <property type="entry name" value="His_kinase_dom"/>
</dbReference>
<evidence type="ECO:0000256" key="7">
    <source>
        <dbReference type="ARBA" id="ARBA00022777"/>
    </source>
</evidence>
<evidence type="ECO:0000256" key="8">
    <source>
        <dbReference type="ARBA" id="ARBA00022989"/>
    </source>
</evidence>
<dbReference type="InterPro" id="IPR050428">
    <property type="entry name" value="TCS_sensor_his_kinase"/>
</dbReference>
<dbReference type="SUPFAM" id="SSF47384">
    <property type="entry name" value="Homodimeric domain of signal transducing histidine kinase"/>
    <property type="match status" value="1"/>
</dbReference>
<dbReference type="Gene3D" id="3.30.565.10">
    <property type="entry name" value="Histidine kinase-like ATPase, C-terminal domain"/>
    <property type="match status" value="1"/>
</dbReference>
<feature type="transmembrane region" description="Helical" evidence="10">
    <location>
        <begin position="165"/>
        <end position="184"/>
    </location>
</feature>
<reference evidence="12 13" key="1">
    <citation type="submission" date="2014-02" db="EMBL/GenBank/DDBJ databases">
        <title>Draft Genome of Hylemonella gracilis isolated from the Niagara River.</title>
        <authorList>
            <person name="Pawlowski D.R."/>
            <person name="Koudelka G.B."/>
        </authorList>
    </citation>
    <scope>NUCLEOTIDE SEQUENCE [LARGE SCALE GENOMIC DNA]</scope>
    <source>
        <strain evidence="12 13">Niagara R</strain>
    </source>
</reference>
<keyword evidence="7 12" id="KW-0418">Kinase</keyword>
<dbReference type="EMBL" id="JEMG01000001">
    <property type="protein sequence ID" value="EYC50292.1"/>
    <property type="molecule type" value="Genomic_DNA"/>
</dbReference>
<organism evidence="12 13">
    <name type="scientific">Hylemonella gracilis str. Niagara R</name>
    <dbReference type="NCBI Taxonomy" id="1458275"/>
    <lineage>
        <taxon>Bacteria</taxon>
        <taxon>Pseudomonadati</taxon>
        <taxon>Pseudomonadota</taxon>
        <taxon>Betaproteobacteria</taxon>
        <taxon>Burkholderiales</taxon>
        <taxon>Comamonadaceae</taxon>
        <taxon>Hylemonella</taxon>
    </lineage>
</organism>
<comment type="catalytic activity">
    <reaction evidence="1">
        <text>ATP + protein L-histidine = ADP + protein N-phospho-L-histidine.</text>
        <dbReference type="EC" id="2.7.13.3"/>
    </reaction>
</comment>
<gene>
    <name evidence="12" type="ORF">AZ34_03830</name>
</gene>
<keyword evidence="4" id="KW-0597">Phosphoprotein</keyword>
<dbReference type="InterPro" id="IPR013727">
    <property type="entry name" value="2CSK_N"/>
</dbReference>
<evidence type="ECO:0000259" key="11">
    <source>
        <dbReference type="PROSITE" id="PS50109"/>
    </source>
</evidence>
<dbReference type="GO" id="GO:0000155">
    <property type="term" value="F:phosphorelay sensor kinase activity"/>
    <property type="evidence" value="ECO:0007669"/>
    <property type="project" value="InterPro"/>
</dbReference>
<dbReference type="PRINTS" id="PR00344">
    <property type="entry name" value="BCTRLSENSOR"/>
</dbReference>
<dbReference type="eggNOG" id="COG2205">
    <property type="taxonomic scope" value="Bacteria"/>
</dbReference>
<evidence type="ECO:0000256" key="5">
    <source>
        <dbReference type="ARBA" id="ARBA00022679"/>
    </source>
</evidence>
<dbReference type="RefSeq" id="WP_035604944.1">
    <property type="nucleotide sequence ID" value="NZ_JEMG01000001.1"/>
</dbReference>
<dbReference type="InterPro" id="IPR003661">
    <property type="entry name" value="HisK_dim/P_dom"/>
</dbReference>
<dbReference type="STRING" id="1458275.AZ34_03830"/>
<evidence type="ECO:0000256" key="4">
    <source>
        <dbReference type="ARBA" id="ARBA00022553"/>
    </source>
</evidence>
<dbReference type="Pfam" id="PF08521">
    <property type="entry name" value="2CSK_N"/>
    <property type="match status" value="1"/>
</dbReference>
<comment type="caution">
    <text evidence="12">The sequence shown here is derived from an EMBL/GenBank/DDBJ whole genome shotgun (WGS) entry which is preliminary data.</text>
</comment>
<dbReference type="Proteomes" id="UP000023268">
    <property type="component" value="Unassembled WGS sequence"/>
</dbReference>
<proteinExistence type="predicted"/>
<keyword evidence="8 10" id="KW-1133">Transmembrane helix</keyword>